<dbReference type="RefSeq" id="WP_131614992.1">
    <property type="nucleotide sequence ID" value="NZ_CP036532.1"/>
</dbReference>
<dbReference type="PANTHER" id="PTHR33993">
    <property type="entry name" value="GLYOXALASE-RELATED"/>
    <property type="match status" value="1"/>
</dbReference>
<dbReference type="InterPro" id="IPR029068">
    <property type="entry name" value="Glyas_Bleomycin-R_OHBP_Dase"/>
</dbReference>
<dbReference type="PANTHER" id="PTHR33993:SF5">
    <property type="entry name" value="GLYOXALASE"/>
    <property type="match status" value="1"/>
</dbReference>
<dbReference type="Proteomes" id="UP000293719">
    <property type="component" value="Chromosome"/>
</dbReference>
<dbReference type="InterPro" id="IPR037523">
    <property type="entry name" value="VOC_core"/>
</dbReference>
<dbReference type="OrthoDB" id="9799428at2"/>
<evidence type="ECO:0000313" key="3">
    <source>
        <dbReference type="Proteomes" id="UP000293719"/>
    </source>
</evidence>
<dbReference type="PROSITE" id="PS51819">
    <property type="entry name" value="VOC"/>
    <property type="match status" value="1"/>
</dbReference>
<feature type="domain" description="VOC" evidence="1">
    <location>
        <begin position="6"/>
        <end position="115"/>
    </location>
</feature>
<dbReference type="SUPFAM" id="SSF54593">
    <property type="entry name" value="Glyoxalase/Bleomycin resistance protein/Dihydroxybiphenyl dioxygenase"/>
    <property type="match status" value="1"/>
</dbReference>
<dbReference type="InterPro" id="IPR052164">
    <property type="entry name" value="Anthracycline_SecMetBiosynth"/>
</dbReference>
<sequence length="118" mass="13272">MAQVTGIGGFFFRARDPDWLKTWYAEHLGVDSAPVWTQQAGPTVFAPFAAETDYFAADRQWMLNLRVDDLDAMIARLREAGIAVETRAEWDAHPEVGRFARIHDPEGNPIELWQPGSG</sequence>
<dbReference type="Gene3D" id="3.10.180.10">
    <property type="entry name" value="2,3-Dihydroxybiphenyl 1,2-Dioxygenase, domain 1"/>
    <property type="match status" value="1"/>
</dbReference>
<evidence type="ECO:0000259" key="1">
    <source>
        <dbReference type="PROSITE" id="PS51819"/>
    </source>
</evidence>
<dbReference type="AlphaFoldDB" id="A0A4P6UVY6"/>
<proteinExistence type="predicted"/>
<dbReference type="EMBL" id="CP036532">
    <property type="protein sequence ID" value="QBK29291.1"/>
    <property type="molecule type" value="Genomic_DNA"/>
</dbReference>
<dbReference type="KEGG" id="rpod:E0E05_00995"/>
<protein>
    <submittedName>
        <fullName evidence="2">VOC family protein</fullName>
    </submittedName>
</protein>
<dbReference type="Pfam" id="PF18029">
    <property type="entry name" value="Glyoxalase_6"/>
    <property type="match status" value="1"/>
</dbReference>
<accession>A0A4P6UVY6</accession>
<organism evidence="2 3">
    <name type="scientific">Roseitalea porphyridii</name>
    <dbReference type="NCBI Taxonomy" id="1852022"/>
    <lineage>
        <taxon>Bacteria</taxon>
        <taxon>Pseudomonadati</taxon>
        <taxon>Pseudomonadota</taxon>
        <taxon>Alphaproteobacteria</taxon>
        <taxon>Hyphomicrobiales</taxon>
        <taxon>Ahrensiaceae</taxon>
        <taxon>Roseitalea</taxon>
    </lineage>
</organism>
<keyword evidence="3" id="KW-1185">Reference proteome</keyword>
<gene>
    <name evidence="2" type="ORF">E0E05_00995</name>
</gene>
<reference evidence="2 3" key="1">
    <citation type="journal article" date="2017" name="Int. J. Syst. Evol. Microbiol.">
        <title>Roseitalea porphyridii gen. nov., sp. nov., isolated from a red alga, and reclassification of Hoeflea suaedae Chung et al. 2013 as Pseudohoeflea suaedae gen. nov., comb. nov.</title>
        <authorList>
            <person name="Hyeon J.W."/>
            <person name="Jeong S.E."/>
            <person name="Baek K."/>
            <person name="Jeon C.O."/>
        </authorList>
    </citation>
    <scope>NUCLEOTIDE SEQUENCE [LARGE SCALE GENOMIC DNA]</scope>
    <source>
        <strain evidence="2 3">MA7-20</strain>
    </source>
</reference>
<evidence type="ECO:0000313" key="2">
    <source>
        <dbReference type="EMBL" id="QBK29291.1"/>
    </source>
</evidence>
<name>A0A4P6UVY6_9HYPH</name>
<dbReference type="GeneID" id="90765857"/>
<dbReference type="InterPro" id="IPR041581">
    <property type="entry name" value="Glyoxalase_6"/>
</dbReference>